<evidence type="ECO:0000256" key="2">
    <source>
        <dbReference type="ARBA" id="ARBA00022448"/>
    </source>
</evidence>
<evidence type="ECO:0000256" key="3">
    <source>
        <dbReference type="ARBA" id="ARBA00022475"/>
    </source>
</evidence>
<dbReference type="GO" id="GO:0045454">
    <property type="term" value="P:cell redox homeostasis"/>
    <property type="evidence" value="ECO:0007669"/>
    <property type="project" value="InterPro"/>
</dbReference>
<feature type="transmembrane region" description="Helical" evidence="9">
    <location>
        <begin position="243"/>
        <end position="263"/>
    </location>
</feature>
<dbReference type="GO" id="GO:0005524">
    <property type="term" value="F:ATP binding"/>
    <property type="evidence" value="ECO:0007669"/>
    <property type="project" value="UniProtKB-KW"/>
</dbReference>
<dbReference type="InterPro" id="IPR039421">
    <property type="entry name" value="Type_1_exporter"/>
</dbReference>
<dbReference type="Proteomes" id="UP000468668">
    <property type="component" value="Unassembled WGS sequence"/>
</dbReference>
<keyword evidence="8 9" id="KW-0472">Membrane</keyword>
<feature type="domain" description="ABC transmembrane type-1" evidence="11">
    <location>
        <begin position="21"/>
        <end position="301"/>
    </location>
</feature>
<dbReference type="CDD" id="cd18781">
    <property type="entry name" value="ABC_6TM_AarD_CydDC_like"/>
    <property type="match status" value="1"/>
</dbReference>
<dbReference type="GO" id="GO:0140359">
    <property type="term" value="F:ABC-type transporter activity"/>
    <property type="evidence" value="ECO:0007669"/>
    <property type="project" value="InterPro"/>
</dbReference>
<dbReference type="GO" id="GO:0034040">
    <property type="term" value="F:ATPase-coupled lipid transmembrane transporter activity"/>
    <property type="evidence" value="ECO:0007669"/>
    <property type="project" value="TreeGrafter"/>
</dbReference>
<evidence type="ECO:0000313" key="12">
    <source>
        <dbReference type="EMBL" id="KAB1640055.1"/>
    </source>
</evidence>
<keyword evidence="4 9" id="KW-0812">Transmembrane</keyword>
<organism evidence="12 13">
    <name type="scientific">Ellagibacter isourolithinifaciens</name>
    <dbReference type="NCBI Taxonomy" id="2137581"/>
    <lineage>
        <taxon>Bacteria</taxon>
        <taxon>Bacillati</taxon>
        <taxon>Actinomycetota</taxon>
        <taxon>Coriobacteriia</taxon>
        <taxon>Eggerthellales</taxon>
        <taxon>Eggerthellaceae</taxon>
        <taxon>Ellagibacter</taxon>
    </lineage>
</organism>
<dbReference type="GO" id="GO:0016887">
    <property type="term" value="F:ATP hydrolysis activity"/>
    <property type="evidence" value="ECO:0007669"/>
    <property type="project" value="InterPro"/>
</dbReference>
<feature type="domain" description="ABC transmembrane type-1" evidence="11">
    <location>
        <begin position="645"/>
        <end position="928"/>
    </location>
</feature>
<keyword evidence="5" id="KW-0547">Nucleotide-binding</keyword>
<feature type="transmembrane region" description="Helical" evidence="9">
    <location>
        <begin position="673"/>
        <end position="694"/>
    </location>
</feature>
<dbReference type="GeneID" id="98658272"/>
<dbReference type="InterPro" id="IPR027417">
    <property type="entry name" value="P-loop_NTPase"/>
</dbReference>
<feature type="transmembrane region" description="Helical" evidence="9">
    <location>
        <begin position="897"/>
        <end position="920"/>
    </location>
</feature>
<name>A0A6N6NMC2_9ACTN</name>
<keyword evidence="3" id="KW-1003">Cell membrane</keyword>
<evidence type="ECO:0000256" key="8">
    <source>
        <dbReference type="ARBA" id="ARBA00023136"/>
    </source>
</evidence>
<dbReference type="InterPro" id="IPR014223">
    <property type="entry name" value="ABC_CydC/D"/>
</dbReference>
<dbReference type="GO" id="GO:0034775">
    <property type="term" value="P:glutathione transmembrane transport"/>
    <property type="evidence" value="ECO:0007669"/>
    <property type="project" value="InterPro"/>
</dbReference>
<evidence type="ECO:0000256" key="4">
    <source>
        <dbReference type="ARBA" id="ARBA00022692"/>
    </source>
</evidence>
<keyword evidence="13" id="KW-1185">Reference proteome</keyword>
<sequence>MFDKRLLSMVPGAVKFIVADVALQWVALACNIALFVVIGLFLQATLEGAADAGMAIGVLTASAAAIVVRMVCQTAAQRMGRKAASCAKCSIRQQVYDKLAALGPAYSETVATAVAVQVSVEGTEQLESYFGQYLPQLFYALLAPLTLFVALSPLSLPAAVALLVCVPLIPASIVCVQKIARRTMRNYWGSYTDLGSMFLEAIQGLTTLKIYSADARKHEEMNGAAESFRKATMRLLTMQLNSITVMDLFAFGGAAVGMVAVLWQFSCGAATFAAAFSIVFLSSEFFIPMRTLGSFFHTAMGGMAAAEKMYAILDAPLPVDGACEVDPHDARVECRGVGYSYDGKRQVLEGVDFSAPCGSFIGVTGESGSGKSTLAGILSGTNARYTGEVSIGGIDLRDISAESLRKTITTVPFSSYVFKGTLRSNLLLAKPDAGDEELWRALAKCRLAGFVRESGGLDMEIAAEGANLSGGQRQRLAFARALLHDSPIYIFDEATSNIDAESEAAIISAASELAGSHTVIMISHRLSAIEQADAIYVLEQGKLAEHGTHSQLLAREGAYARLWESQSQLEAFAQSDGDAASSAVTPSAVSGVDALEMPGEAGEPVCAAGTDRRGASGTAAPRRRSNFSIMARLVGLTRPLLPVMALAIVLGVLGFLAAIFLTVFAAYGLLGAAGVWGALPMGAACALVVVCGVVRGPLRYGEQLCNHYLAFKILALVRDKVFGKMRTLAPAKLEGRDKGDLVSLLTGDIELLEVFYAHTLSPAAIALVVSVVMVAFTATLSPLLALYAAFSYAVVGIAVPWISSKASGTGGREVRDAIGSMNAFVLDSLRGLRETLQFGRAADRAHELACRMGSLAKVEGRLKDRTAAAMAATGAVVLALDMGMLLAAMHLANGGMIAFGPAAIACAALMSSFGPVIAVANLGSTLQQTLASGARVLDVLDESPQTEEIEEGASLDGFDGAAASHADFSYGDACVLSDVELSIRPGQVVRIAGRSGSGKSTLLKLFMRFWDVDSGAIEVSGHDVRRVATASLRQVEGFMTQETHLFAGTVRDNLAFAKPGASDKEIMAACEKASIADFVRRLPSGLDTQVGELGDALSGGERQRLGLARMFLHDAPFVLLDEPTSNLDALNEAAVLRALAGNRAGKTVLLVSHRPSAAAIADATYSVEHGRVS</sequence>
<keyword evidence="2" id="KW-0813">Transport</keyword>
<dbReference type="PROSITE" id="PS00211">
    <property type="entry name" value="ABC_TRANSPORTER_1"/>
    <property type="match status" value="2"/>
</dbReference>
<dbReference type="NCBIfam" id="TIGR02868">
    <property type="entry name" value="CydC"/>
    <property type="match status" value="1"/>
</dbReference>
<feature type="domain" description="ABC transporter" evidence="10">
    <location>
        <begin position="332"/>
        <end position="565"/>
    </location>
</feature>
<accession>A0A6N6NMC2</accession>
<gene>
    <name evidence="12" type="primary">cydC</name>
    <name evidence="12" type="ORF">F8C90_07610</name>
</gene>
<evidence type="ECO:0000313" key="13">
    <source>
        <dbReference type="Proteomes" id="UP000468668"/>
    </source>
</evidence>
<dbReference type="InterPro" id="IPR036640">
    <property type="entry name" value="ABC1_TM_sf"/>
</dbReference>
<dbReference type="InterPro" id="IPR003593">
    <property type="entry name" value="AAA+_ATPase"/>
</dbReference>
<reference evidence="12 13" key="1">
    <citation type="submission" date="2019-09" db="EMBL/GenBank/DDBJ databases">
        <title>Whole genome shotgun sequencing (WGS) of Ellagibacter isourolithinifaciens DSM 104140(T) and Adlercreutzia muris DSM 29508(T).</title>
        <authorList>
            <person name="Stoll D.A."/>
            <person name="Danylec N."/>
            <person name="Huch M."/>
        </authorList>
    </citation>
    <scope>NUCLEOTIDE SEQUENCE [LARGE SCALE GENOMIC DNA]</scope>
    <source>
        <strain evidence="12 13">DSM 104140</strain>
    </source>
</reference>
<comment type="subcellular location">
    <subcellularLocation>
        <location evidence="1">Cell membrane</location>
        <topology evidence="1">Multi-pass membrane protein</topology>
    </subcellularLocation>
</comment>
<feature type="domain" description="ABC transporter" evidence="10">
    <location>
        <begin position="961"/>
        <end position="1173"/>
    </location>
</feature>
<dbReference type="Gene3D" id="3.40.50.300">
    <property type="entry name" value="P-loop containing nucleotide triphosphate hydrolases"/>
    <property type="match status" value="2"/>
</dbReference>
<dbReference type="PROSITE" id="PS50929">
    <property type="entry name" value="ABC_TM1F"/>
    <property type="match status" value="2"/>
</dbReference>
<evidence type="ECO:0000259" key="10">
    <source>
        <dbReference type="PROSITE" id="PS50893"/>
    </source>
</evidence>
<evidence type="ECO:0000256" key="6">
    <source>
        <dbReference type="ARBA" id="ARBA00022840"/>
    </source>
</evidence>
<feature type="transmembrane region" description="Helical" evidence="9">
    <location>
        <begin position="754"/>
        <end position="778"/>
    </location>
</feature>
<dbReference type="Pfam" id="PF00005">
    <property type="entry name" value="ABC_tran"/>
    <property type="match status" value="2"/>
</dbReference>
<evidence type="ECO:0000259" key="11">
    <source>
        <dbReference type="PROSITE" id="PS50929"/>
    </source>
</evidence>
<dbReference type="PROSITE" id="PS50893">
    <property type="entry name" value="ABC_TRANSPORTER_2"/>
    <property type="match status" value="2"/>
</dbReference>
<dbReference type="Pfam" id="PF00664">
    <property type="entry name" value="ABC_membrane"/>
    <property type="match status" value="2"/>
</dbReference>
<keyword evidence="6" id="KW-0067">ATP-binding</keyword>
<dbReference type="SUPFAM" id="SSF90123">
    <property type="entry name" value="ABC transporter transmembrane region"/>
    <property type="match status" value="2"/>
</dbReference>
<dbReference type="PANTHER" id="PTHR24221:SF654">
    <property type="entry name" value="ATP-BINDING CASSETTE SUB-FAMILY B MEMBER 6"/>
    <property type="match status" value="1"/>
</dbReference>
<dbReference type="AlphaFoldDB" id="A0A6N6NMC2"/>
<proteinExistence type="predicted"/>
<dbReference type="Gene3D" id="1.20.1560.10">
    <property type="entry name" value="ABC transporter type 1, transmembrane domain"/>
    <property type="match status" value="2"/>
</dbReference>
<feature type="transmembrane region" description="Helical" evidence="9">
    <location>
        <begin position="784"/>
        <end position="802"/>
    </location>
</feature>
<dbReference type="InterPro" id="IPR017871">
    <property type="entry name" value="ABC_transporter-like_CS"/>
</dbReference>
<evidence type="ECO:0000256" key="5">
    <source>
        <dbReference type="ARBA" id="ARBA00022741"/>
    </source>
</evidence>
<dbReference type="OrthoDB" id="9806127at2"/>
<dbReference type="FunFam" id="3.40.50.300:FF:000854">
    <property type="entry name" value="Multidrug ABC transporter ATP-binding protein"/>
    <property type="match status" value="1"/>
</dbReference>
<keyword evidence="7 9" id="KW-1133">Transmembrane helix</keyword>
<feature type="transmembrane region" description="Helical" evidence="9">
    <location>
        <begin position="21"/>
        <end position="46"/>
    </location>
</feature>
<dbReference type="SMART" id="SM00382">
    <property type="entry name" value="AAA"/>
    <property type="match status" value="2"/>
</dbReference>
<evidence type="ECO:0000256" key="9">
    <source>
        <dbReference type="SAM" id="Phobius"/>
    </source>
</evidence>
<dbReference type="InterPro" id="IPR003439">
    <property type="entry name" value="ABC_transporter-like_ATP-bd"/>
</dbReference>
<dbReference type="GO" id="GO:0005886">
    <property type="term" value="C:plasma membrane"/>
    <property type="evidence" value="ECO:0007669"/>
    <property type="project" value="UniProtKB-SubCell"/>
</dbReference>
<dbReference type="EMBL" id="WAJR01000019">
    <property type="protein sequence ID" value="KAB1640055.1"/>
    <property type="molecule type" value="Genomic_DNA"/>
</dbReference>
<dbReference type="InterPro" id="IPR011527">
    <property type="entry name" value="ABC1_TM_dom"/>
</dbReference>
<feature type="transmembrane region" description="Helical" evidence="9">
    <location>
        <begin position="52"/>
        <end position="72"/>
    </location>
</feature>
<comment type="caution">
    <text evidence="12">The sequence shown here is derived from an EMBL/GenBank/DDBJ whole genome shotgun (WGS) entry which is preliminary data.</text>
</comment>
<dbReference type="SUPFAM" id="SSF52540">
    <property type="entry name" value="P-loop containing nucleoside triphosphate hydrolases"/>
    <property type="match status" value="2"/>
</dbReference>
<protein>
    <submittedName>
        <fullName evidence="12">Thiol reductant ABC exporter subunit CydC</fullName>
    </submittedName>
</protein>
<feature type="transmembrane region" description="Helical" evidence="9">
    <location>
        <begin position="133"/>
        <end position="152"/>
    </location>
</feature>
<feature type="transmembrane region" description="Helical" evidence="9">
    <location>
        <begin position="867"/>
        <end position="891"/>
    </location>
</feature>
<feature type="transmembrane region" description="Helical" evidence="9">
    <location>
        <begin position="640"/>
        <end position="667"/>
    </location>
</feature>
<feature type="transmembrane region" description="Helical" evidence="9">
    <location>
        <begin position="158"/>
        <end position="176"/>
    </location>
</feature>
<evidence type="ECO:0000256" key="1">
    <source>
        <dbReference type="ARBA" id="ARBA00004651"/>
    </source>
</evidence>
<dbReference type="RefSeq" id="WP_158049949.1">
    <property type="nucleotide sequence ID" value="NZ_WAJR01000019.1"/>
</dbReference>
<dbReference type="PANTHER" id="PTHR24221">
    <property type="entry name" value="ATP-BINDING CASSETTE SUB-FAMILY B"/>
    <property type="match status" value="1"/>
</dbReference>
<evidence type="ECO:0000256" key="7">
    <source>
        <dbReference type="ARBA" id="ARBA00022989"/>
    </source>
</evidence>
<feature type="transmembrane region" description="Helical" evidence="9">
    <location>
        <begin position="269"/>
        <end position="287"/>
    </location>
</feature>